<evidence type="ECO:0000313" key="1">
    <source>
        <dbReference type="EMBL" id="AKV00559.1"/>
    </source>
</evidence>
<dbReference type="Proteomes" id="UP000064967">
    <property type="component" value="Chromosome"/>
</dbReference>
<sequence>MPRDVQHVGDLHNAAASDAAKIRPIAPIISFASCLRGGDEFQQFLVLQPFAGPDRS</sequence>
<dbReference type="AlphaFoldDB" id="A0A0K1Q498"/>
<protein>
    <submittedName>
        <fullName evidence="1">Uncharacterized protein</fullName>
    </submittedName>
</protein>
<keyword evidence="2" id="KW-1185">Reference proteome</keyword>
<accession>A0A0K1Q498</accession>
<proteinExistence type="predicted"/>
<dbReference type="KEGG" id="llu:AKJ09_07222"/>
<gene>
    <name evidence="1" type="ORF">AKJ09_07222</name>
</gene>
<name>A0A0K1Q498_9BACT</name>
<evidence type="ECO:0000313" key="2">
    <source>
        <dbReference type="Proteomes" id="UP000064967"/>
    </source>
</evidence>
<dbReference type="EMBL" id="CP012333">
    <property type="protein sequence ID" value="AKV00559.1"/>
    <property type="molecule type" value="Genomic_DNA"/>
</dbReference>
<reference evidence="1 2" key="1">
    <citation type="submission" date="2015-08" db="EMBL/GenBank/DDBJ databases">
        <authorList>
            <person name="Babu N.S."/>
            <person name="Beckwith C.J."/>
            <person name="Beseler K.G."/>
            <person name="Brison A."/>
            <person name="Carone J.V."/>
            <person name="Caskin T.P."/>
            <person name="Diamond M."/>
            <person name="Durham M.E."/>
            <person name="Foxe J.M."/>
            <person name="Go M."/>
            <person name="Henderson B.A."/>
            <person name="Jones I.B."/>
            <person name="McGettigan J.A."/>
            <person name="Micheletti S.J."/>
            <person name="Nasrallah M.E."/>
            <person name="Ortiz D."/>
            <person name="Piller C.R."/>
            <person name="Privatt S.R."/>
            <person name="Schneider S.L."/>
            <person name="Sharp S."/>
            <person name="Smith T.C."/>
            <person name="Stanton J.D."/>
            <person name="Ullery H.E."/>
            <person name="Wilson R.J."/>
            <person name="Serrano M.G."/>
            <person name="Buck G."/>
            <person name="Lee V."/>
            <person name="Wang Y."/>
            <person name="Carvalho R."/>
            <person name="Voegtly L."/>
            <person name="Shi R."/>
            <person name="Duckworth R."/>
            <person name="Johnson A."/>
            <person name="Loviza R."/>
            <person name="Walstead R."/>
            <person name="Shah Z."/>
            <person name="Kiflezghi M."/>
            <person name="Wade K."/>
            <person name="Ball S.L."/>
            <person name="Bradley K.W."/>
            <person name="Asai D.J."/>
            <person name="Bowman C.A."/>
            <person name="Russell D.A."/>
            <person name="Pope W.H."/>
            <person name="Jacobs-Sera D."/>
            <person name="Hendrix R.W."/>
            <person name="Hatfull G.F."/>
        </authorList>
    </citation>
    <scope>NUCLEOTIDE SEQUENCE [LARGE SCALE GENOMIC DNA]</scope>
    <source>
        <strain evidence="1 2">DSM 27648</strain>
    </source>
</reference>
<dbReference type="PROSITE" id="PS51257">
    <property type="entry name" value="PROKAR_LIPOPROTEIN"/>
    <property type="match status" value="1"/>
</dbReference>
<organism evidence="1 2">
    <name type="scientific">Labilithrix luteola</name>
    <dbReference type="NCBI Taxonomy" id="1391654"/>
    <lineage>
        <taxon>Bacteria</taxon>
        <taxon>Pseudomonadati</taxon>
        <taxon>Myxococcota</taxon>
        <taxon>Polyangia</taxon>
        <taxon>Polyangiales</taxon>
        <taxon>Labilitrichaceae</taxon>
        <taxon>Labilithrix</taxon>
    </lineage>
</organism>